<keyword evidence="6" id="KW-0012">Acyltransferase</keyword>
<keyword evidence="3" id="KW-0997">Cell inner membrane</keyword>
<dbReference type="GO" id="GO:0009247">
    <property type="term" value="P:glycolipid biosynthetic process"/>
    <property type="evidence" value="ECO:0007669"/>
    <property type="project" value="UniProtKB-ARBA"/>
</dbReference>
<sequence>MPRTADRRWVVPERGNRFAMQVALLLARKVGRRRLEWLLGPITLYFFLHNGAARRASRAYLRRALPIRPTITTIMRHMRCFAQVVLDRIFFLQNTTDMPHVRVTGRECFLQALADGRGCLLLGAHIGSFEALRALGREHGITLRMLMYRSNLGGATDVLEALDPTYAQTIIAIGQVDTMLRVAESLGRGEVVGILGDRTPDTDRCIRTKMLGGDVLLPEGPFRLGMATGAPMVLVSAIRAADGVYDVNFVPLGVPYPTSRQGRSAFVQQAAERYAGWMEALCRRHPFSWFNFYDYWKDLP</sequence>
<evidence type="ECO:0000313" key="7">
    <source>
        <dbReference type="EMBL" id="PAK77886.1"/>
    </source>
</evidence>
<comment type="caution">
    <text evidence="7">The sequence shown here is derived from an EMBL/GenBank/DDBJ whole genome shotgun (WGS) entry which is preliminary data.</text>
</comment>
<evidence type="ECO:0000256" key="2">
    <source>
        <dbReference type="ARBA" id="ARBA00022475"/>
    </source>
</evidence>
<dbReference type="EMBL" id="NCXK01000010">
    <property type="protein sequence ID" value="PAK77886.1"/>
    <property type="molecule type" value="Genomic_DNA"/>
</dbReference>
<keyword evidence="4" id="KW-0808">Transferase</keyword>
<name>A0A269XZR1_9PROT</name>
<evidence type="ECO:0000256" key="4">
    <source>
        <dbReference type="ARBA" id="ARBA00022679"/>
    </source>
</evidence>
<keyword evidence="5" id="KW-0472">Membrane</keyword>
<protein>
    <recommendedName>
        <fullName evidence="9">Acyltransferase</fullName>
    </recommendedName>
</protein>
<evidence type="ECO:0000256" key="1">
    <source>
        <dbReference type="ARBA" id="ARBA00004533"/>
    </source>
</evidence>
<dbReference type="PANTHER" id="PTHR30606">
    <property type="entry name" value="LIPID A BIOSYNTHESIS LAUROYL ACYLTRANSFERASE"/>
    <property type="match status" value="1"/>
</dbReference>
<dbReference type="RefSeq" id="WP_095349851.1">
    <property type="nucleotide sequence ID" value="NZ_JBDNMF010000002.1"/>
</dbReference>
<evidence type="ECO:0000256" key="3">
    <source>
        <dbReference type="ARBA" id="ARBA00022519"/>
    </source>
</evidence>
<reference evidence="7 8" key="1">
    <citation type="submission" date="2017-04" db="EMBL/GenBank/DDBJ databases">
        <title>Kefir bacterial isolates.</title>
        <authorList>
            <person name="Kim Y."/>
            <person name="Blasche S."/>
            <person name="Patil K.R."/>
        </authorList>
    </citation>
    <scope>NUCLEOTIDE SEQUENCE [LARGE SCALE GENOMIC DNA]</scope>
    <source>
        <strain evidence="7 8">KR</strain>
    </source>
</reference>
<evidence type="ECO:0008006" key="9">
    <source>
        <dbReference type="Google" id="ProtNLM"/>
    </source>
</evidence>
<keyword evidence="2" id="KW-1003">Cell membrane</keyword>
<dbReference type="CDD" id="cd07984">
    <property type="entry name" value="LPLAT_LABLAT-like"/>
    <property type="match status" value="1"/>
</dbReference>
<proteinExistence type="predicted"/>
<evidence type="ECO:0000256" key="5">
    <source>
        <dbReference type="ARBA" id="ARBA00023136"/>
    </source>
</evidence>
<comment type="subcellular location">
    <subcellularLocation>
        <location evidence="1">Cell inner membrane</location>
    </subcellularLocation>
</comment>
<organism evidence="7 8">
    <name type="scientific">Acetobacter fabarum</name>
    <dbReference type="NCBI Taxonomy" id="483199"/>
    <lineage>
        <taxon>Bacteria</taxon>
        <taxon>Pseudomonadati</taxon>
        <taxon>Pseudomonadota</taxon>
        <taxon>Alphaproteobacteria</taxon>
        <taxon>Acetobacterales</taxon>
        <taxon>Acetobacteraceae</taxon>
        <taxon>Acetobacter</taxon>
    </lineage>
</organism>
<dbReference type="Pfam" id="PF03279">
    <property type="entry name" value="Lip_A_acyltrans"/>
    <property type="match status" value="1"/>
</dbReference>
<dbReference type="Proteomes" id="UP000216151">
    <property type="component" value="Unassembled WGS sequence"/>
</dbReference>
<dbReference type="OrthoDB" id="9808633at2"/>
<dbReference type="InterPro" id="IPR004960">
    <property type="entry name" value="LipA_acyltrans"/>
</dbReference>
<evidence type="ECO:0000256" key="6">
    <source>
        <dbReference type="ARBA" id="ARBA00023315"/>
    </source>
</evidence>
<dbReference type="PANTHER" id="PTHR30606:SF9">
    <property type="entry name" value="LIPID A BIOSYNTHESIS LAUROYLTRANSFERASE"/>
    <property type="match status" value="1"/>
</dbReference>
<dbReference type="AlphaFoldDB" id="A0A269XZR1"/>
<gene>
    <name evidence="7" type="ORF">B8X00_08610</name>
</gene>
<accession>A0A269XZR1</accession>
<dbReference type="GO" id="GO:0005886">
    <property type="term" value="C:plasma membrane"/>
    <property type="evidence" value="ECO:0007669"/>
    <property type="project" value="UniProtKB-SubCell"/>
</dbReference>
<evidence type="ECO:0000313" key="8">
    <source>
        <dbReference type="Proteomes" id="UP000216151"/>
    </source>
</evidence>
<keyword evidence="8" id="KW-1185">Reference proteome</keyword>
<dbReference type="GO" id="GO:0016746">
    <property type="term" value="F:acyltransferase activity"/>
    <property type="evidence" value="ECO:0007669"/>
    <property type="project" value="UniProtKB-KW"/>
</dbReference>